<reference evidence="1 2" key="1">
    <citation type="submission" date="2019-03" db="EMBL/GenBank/DDBJ databases">
        <title>First draft genome of Liparis tanakae, snailfish: a comprehensive survey of snailfish specific genes.</title>
        <authorList>
            <person name="Kim W."/>
            <person name="Song I."/>
            <person name="Jeong J.-H."/>
            <person name="Kim D."/>
            <person name="Kim S."/>
            <person name="Ryu S."/>
            <person name="Song J.Y."/>
            <person name="Lee S.K."/>
        </authorList>
    </citation>
    <scope>NUCLEOTIDE SEQUENCE [LARGE SCALE GENOMIC DNA]</scope>
    <source>
        <tissue evidence="1">Muscle</tissue>
    </source>
</reference>
<keyword evidence="2" id="KW-1185">Reference proteome</keyword>
<dbReference type="Proteomes" id="UP000314294">
    <property type="component" value="Unassembled WGS sequence"/>
</dbReference>
<evidence type="ECO:0000313" key="2">
    <source>
        <dbReference type="Proteomes" id="UP000314294"/>
    </source>
</evidence>
<protein>
    <submittedName>
        <fullName evidence="1">Uncharacterized protein</fullName>
    </submittedName>
</protein>
<comment type="caution">
    <text evidence="1">The sequence shown here is derived from an EMBL/GenBank/DDBJ whole genome shotgun (WGS) entry which is preliminary data.</text>
</comment>
<sequence>MPILVTRGFTVTNPTRIQTWALDPDLGPGSRPGPWIQTWALESVGLHVVFAFGGKLQRSEI</sequence>
<name>A0A4Z2IB00_9TELE</name>
<accession>A0A4Z2IB00</accession>
<evidence type="ECO:0000313" key="1">
    <source>
        <dbReference type="EMBL" id="TNN75060.1"/>
    </source>
</evidence>
<gene>
    <name evidence="1" type="ORF">EYF80_014806</name>
</gene>
<dbReference type="EMBL" id="SRLO01000108">
    <property type="protein sequence ID" value="TNN75060.1"/>
    <property type="molecule type" value="Genomic_DNA"/>
</dbReference>
<proteinExistence type="predicted"/>
<organism evidence="1 2">
    <name type="scientific">Liparis tanakae</name>
    <name type="common">Tanaka's snailfish</name>
    <dbReference type="NCBI Taxonomy" id="230148"/>
    <lineage>
        <taxon>Eukaryota</taxon>
        <taxon>Metazoa</taxon>
        <taxon>Chordata</taxon>
        <taxon>Craniata</taxon>
        <taxon>Vertebrata</taxon>
        <taxon>Euteleostomi</taxon>
        <taxon>Actinopterygii</taxon>
        <taxon>Neopterygii</taxon>
        <taxon>Teleostei</taxon>
        <taxon>Neoteleostei</taxon>
        <taxon>Acanthomorphata</taxon>
        <taxon>Eupercaria</taxon>
        <taxon>Perciformes</taxon>
        <taxon>Cottioidei</taxon>
        <taxon>Cottales</taxon>
        <taxon>Liparidae</taxon>
        <taxon>Liparis</taxon>
    </lineage>
</organism>
<dbReference type="AlphaFoldDB" id="A0A4Z2IB00"/>